<organism evidence="8 9">
    <name type="scientific">Phanerochaete sordida</name>
    <dbReference type="NCBI Taxonomy" id="48140"/>
    <lineage>
        <taxon>Eukaryota</taxon>
        <taxon>Fungi</taxon>
        <taxon>Dikarya</taxon>
        <taxon>Basidiomycota</taxon>
        <taxon>Agaricomycotina</taxon>
        <taxon>Agaricomycetes</taxon>
        <taxon>Polyporales</taxon>
        <taxon>Phanerochaetaceae</taxon>
        <taxon>Phanerochaete</taxon>
    </lineage>
</organism>
<comment type="pathway">
    <text evidence="1">Protein modification; peptidyl-diphthamide biosynthesis.</text>
</comment>
<evidence type="ECO:0000256" key="3">
    <source>
        <dbReference type="ARBA" id="ARBA00022737"/>
    </source>
</evidence>
<dbReference type="InterPro" id="IPR052415">
    <property type="entry name" value="Diphthine_MTase"/>
</dbReference>
<comment type="similarity">
    <text evidence="5">Belongs to the DPH7 family.</text>
</comment>
<dbReference type="EC" id="3.1.1.97" evidence="6"/>
<dbReference type="SMART" id="SM00320">
    <property type="entry name" value="WD40"/>
    <property type="match status" value="3"/>
</dbReference>
<dbReference type="GO" id="GO:0061685">
    <property type="term" value="F:diphthine methylesterase activity"/>
    <property type="evidence" value="ECO:0007669"/>
    <property type="project" value="UniProtKB-EC"/>
</dbReference>
<proteinExistence type="inferred from homology"/>
<dbReference type="PANTHER" id="PTHR46042">
    <property type="entry name" value="DIPHTHINE METHYLTRANSFERASE"/>
    <property type="match status" value="1"/>
</dbReference>
<comment type="caution">
    <text evidence="8">The sequence shown here is derived from an EMBL/GenBank/DDBJ whole genome shotgun (WGS) entry which is preliminary data.</text>
</comment>
<gene>
    <name evidence="8" type="ORF">PsYK624_021970</name>
</gene>
<dbReference type="EMBL" id="BPQB01000003">
    <property type="protein sequence ID" value="GJE86117.1"/>
    <property type="molecule type" value="Genomic_DNA"/>
</dbReference>
<dbReference type="InterPro" id="IPR015943">
    <property type="entry name" value="WD40/YVTN_repeat-like_dom_sf"/>
</dbReference>
<evidence type="ECO:0000256" key="5">
    <source>
        <dbReference type="ARBA" id="ARBA00038092"/>
    </source>
</evidence>
<dbReference type="AlphaFoldDB" id="A0A9P3G113"/>
<evidence type="ECO:0000256" key="1">
    <source>
        <dbReference type="ARBA" id="ARBA00005156"/>
    </source>
</evidence>
<dbReference type="GO" id="GO:0017183">
    <property type="term" value="P:protein histidyl modification to diphthamide"/>
    <property type="evidence" value="ECO:0007669"/>
    <property type="project" value="TreeGrafter"/>
</dbReference>
<protein>
    <recommendedName>
        <fullName evidence="6">methylated diphthine methylhydrolase</fullName>
        <ecNumber evidence="6">3.1.1.97</ecNumber>
    </recommendedName>
</protein>
<dbReference type="Gene3D" id="2.130.10.10">
    <property type="entry name" value="YVTN repeat-like/Quinoprotein amine dehydrogenase"/>
    <property type="match status" value="1"/>
</dbReference>
<accession>A0A9P3G113</accession>
<sequence>MSVPPSVTFDTLWPADSTEFCPHPDAANLFVCGTYKLEQNETDAPADEAEGAPRKPQVRRGKCMLFAVDEKNDLSEIDHVSLPAVLDMKWCHRTLDVPPLLGIADSEGGLSLCELDIEQKTLQSLERVECATSDVLCLSLDWSNRRDPTSTLGNVVVSLSNGSLALLKPTDNARLSVTETWHAHDHEPWIAAWNYWDTNVIYSGGDDLTMKGWDIRQGFGASTFANRRFDAGVTTIQSHPHVERLIAVGSYNDTVRLFDTRKPLVPLAETNVGGGAWRVKWHPSPTRKDDLLVACMHDGCKVVRFALGGGGAEFHSAASEGAVVHRFDEHASMAYGADWCYAPVTGDSLVASCSFYDHKLCLWQG</sequence>
<keyword evidence="2" id="KW-0853">WD repeat</keyword>
<evidence type="ECO:0000313" key="9">
    <source>
        <dbReference type="Proteomes" id="UP000703269"/>
    </source>
</evidence>
<name>A0A9P3G113_9APHY</name>
<dbReference type="InterPro" id="IPR036322">
    <property type="entry name" value="WD40_repeat_dom_sf"/>
</dbReference>
<dbReference type="Proteomes" id="UP000703269">
    <property type="component" value="Unassembled WGS sequence"/>
</dbReference>
<keyword evidence="9" id="KW-1185">Reference proteome</keyword>
<dbReference type="SUPFAM" id="SSF50978">
    <property type="entry name" value="WD40 repeat-like"/>
    <property type="match status" value="1"/>
</dbReference>
<evidence type="ECO:0000256" key="6">
    <source>
        <dbReference type="ARBA" id="ARBA00039131"/>
    </source>
</evidence>
<comment type="catalytic activity">
    <reaction evidence="7">
        <text>diphthine methyl ester-[translation elongation factor 2] + H2O = diphthine-[translation elongation factor 2] + methanol + H(+)</text>
        <dbReference type="Rhea" id="RHEA:42656"/>
        <dbReference type="Rhea" id="RHEA-COMP:10172"/>
        <dbReference type="Rhea" id="RHEA-COMP:10173"/>
        <dbReference type="ChEBI" id="CHEBI:15377"/>
        <dbReference type="ChEBI" id="CHEBI:15378"/>
        <dbReference type="ChEBI" id="CHEBI:17790"/>
        <dbReference type="ChEBI" id="CHEBI:79005"/>
        <dbReference type="ChEBI" id="CHEBI:82696"/>
        <dbReference type="EC" id="3.1.1.97"/>
    </reaction>
</comment>
<evidence type="ECO:0000256" key="4">
    <source>
        <dbReference type="ARBA" id="ARBA00022801"/>
    </source>
</evidence>
<keyword evidence="4" id="KW-0378">Hydrolase</keyword>
<keyword evidence="3" id="KW-0677">Repeat</keyword>
<reference evidence="8 9" key="1">
    <citation type="submission" date="2021-08" db="EMBL/GenBank/DDBJ databases">
        <title>Draft Genome Sequence of Phanerochaete sordida strain YK-624.</title>
        <authorList>
            <person name="Mori T."/>
            <person name="Dohra H."/>
            <person name="Suzuki T."/>
            <person name="Kawagishi H."/>
            <person name="Hirai H."/>
        </authorList>
    </citation>
    <scope>NUCLEOTIDE SEQUENCE [LARGE SCALE GENOMIC DNA]</scope>
    <source>
        <strain evidence="8 9">YK-624</strain>
    </source>
</reference>
<evidence type="ECO:0000313" key="8">
    <source>
        <dbReference type="EMBL" id="GJE86117.1"/>
    </source>
</evidence>
<dbReference type="InterPro" id="IPR001680">
    <property type="entry name" value="WD40_rpt"/>
</dbReference>
<evidence type="ECO:0000256" key="2">
    <source>
        <dbReference type="ARBA" id="ARBA00022574"/>
    </source>
</evidence>
<dbReference type="GO" id="GO:0005737">
    <property type="term" value="C:cytoplasm"/>
    <property type="evidence" value="ECO:0007669"/>
    <property type="project" value="TreeGrafter"/>
</dbReference>
<evidence type="ECO:0000256" key="7">
    <source>
        <dbReference type="ARBA" id="ARBA00047551"/>
    </source>
</evidence>
<dbReference type="PANTHER" id="PTHR46042:SF1">
    <property type="entry name" value="DIPHTHINE METHYLTRANSFERASE"/>
    <property type="match status" value="1"/>
</dbReference>
<dbReference type="OrthoDB" id="1930760at2759"/>